<protein>
    <submittedName>
        <fullName evidence="1">Uncharacterized protein</fullName>
    </submittedName>
</protein>
<gene>
    <name evidence="1" type="ORF">HMPREF0004_3831</name>
</gene>
<dbReference type="Proteomes" id="UP000004510">
    <property type="component" value="Unassembled WGS sequence"/>
</dbReference>
<sequence>MKSAGARRRPGAIVFCATGQAALSALAGHPHLACMIPGGTS</sequence>
<dbReference type="HOGENOM" id="CLU_3264152_0_0_4"/>
<dbReference type="EMBL" id="ADMS01000089">
    <property type="protein sequence ID" value="EFF74783.1"/>
    <property type="molecule type" value="Genomic_DNA"/>
</dbReference>
<evidence type="ECO:0000313" key="1">
    <source>
        <dbReference type="EMBL" id="EFF74783.1"/>
    </source>
</evidence>
<proteinExistence type="predicted"/>
<accession>D4XED4</accession>
<reference evidence="2" key="1">
    <citation type="submission" date="2010-03" db="EMBL/GenBank/DDBJ databases">
        <title>Complete sequence of Mobiluncus curtisii ATCC 43063.</title>
        <authorList>
            <person name="Muzny D."/>
            <person name="Qin X."/>
            <person name="Deng J."/>
            <person name="Jiang H."/>
            <person name="Liu Y."/>
            <person name="Qu J."/>
            <person name="Song X.-Z."/>
            <person name="Zhang L."/>
            <person name="Thornton R."/>
            <person name="Coyle M."/>
            <person name="Francisco L."/>
            <person name="Jackson L."/>
            <person name="Javaid M."/>
            <person name="Korchina V."/>
            <person name="Kovar C."/>
            <person name="Mata R."/>
            <person name="Mathew T."/>
            <person name="Ngo R."/>
            <person name="Nguyen L."/>
            <person name="Nguyen N."/>
            <person name="Okwuonu G."/>
            <person name="Ongeri F."/>
            <person name="Pham C."/>
            <person name="Simmons D."/>
            <person name="Wilczek-Boney K."/>
            <person name="Hale W."/>
            <person name="Jakkamsetti A."/>
            <person name="Pham P."/>
            <person name="Ruth R."/>
            <person name="San Lucas F."/>
            <person name="Warren J."/>
            <person name="Zhang J."/>
            <person name="Zhao Z."/>
            <person name="Zhou C."/>
            <person name="Zhu D."/>
            <person name="Lee S."/>
            <person name="Bess C."/>
            <person name="Blankenburg K."/>
            <person name="Forbes L."/>
            <person name="Fu Q."/>
            <person name="Gubbala S."/>
            <person name="Hirani K."/>
            <person name="Jayaseelan J.C."/>
            <person name="Lara F."/>
            <person name="Munidasa M."/>
            <person name="Palculict T."/>
            <person name="Patil S."/>
            <person name="Pu L.-L."/>
            <person name="Saada N."/>
            <person name="Tang L."/>
            <person name="Weissenberger G."/>
            <person name="Zhu Y."/>
            <person name="Hemphill L."/>
            <person name="Shang Y."/>
            <person name="Youmans B."/>
            <person name="Ayvaz T."/>
            <person name="Ross M."/>
            <person name="Santibanez J."/>
            <person name="Aqrawi P."/>
            <person name="Gross S."/>
            <person name="Joshi V."/>
            <person name="Fowler G."/>
            <person name="Nazareth L."/>
            <person name="Reid J."/>
            <person name="Worley K."/>
            <person name="Petrosino J."/>
            <person name="Highlander S."/>
            <person name="Gibbs R."/>
            <person name="Gibbs R."/>
        </authorList>
    </citation>
    <scope>NUCLEOTIDE SEQUENCE [LARGE SCALE GENOMIC DNA]</scope>
    <source>
        <strain evidence="2">ATCC 43553</strain>
    </source>
</reference>
<name>D4XED4_9BURK</name>
<dbReference type="AlphaFoldDB" id="D4XED4"/>
<evidence type="ECO:0000313" key="2">
    <source>
        <dbReference type="Proteomes" id="UP000004510"/>
    </source>
</evidence>
<organism evidence="1 2">
    <name type="scientific">Achromobacter piechaudii ATCC 43553</name>
    <dbReference type="NCBI Taxonomy" id="742159"/>
    <lineage>
        <taxon>Bacteria</taxon>
        <taxon>Pseudomonadati</taxon>
        <taxon>Pseudomonadota</taxon>
        <taxon>Betaproteobacteria</taxon>
        <taxon>Burkholderiales</taxon>
        <taxon>Alcaligenaceae</taxon>
        <taxon>Achromobacter</taxon>
    </lineage>
</organism>
<comment type="caution">
    <text evidence="1">The sequence shown here is derived from an EMBL/GenBank/DDBJ whole genome shotgun (WGS) entry which is preliminary data.</text>
</comment>